<name>A0A7T8G5X4_9CRYP</name>
<evidence type="ECO:0000256" key="4">
    <source>
        <dbReference type="ARBA" id="ARBA00022737"/>
    </source>
</evidence>
<dbReference type="Pfam" id="PF03796">
    <property type="entry name" value="DnaB_C"/>
    <property type="match status" value="1"/>
</dbReference>
<evidence type="ECO:0000256" key="3">
    <source>
        <dbReference type="ARBA" id="ARBA00022705"/>
    </source>
</evidence>
<organism evidence="15">
    <name type="scientific">Baffinella frigidus</name>
    <dbReference type="NCBI Taxonomy" id="2571260"/>
    <lineage>
        <taxon>Eukaryota</taxon>
        <taxon>Cryptophyceae</taxon>
        <taxon>Cryptomonadales</taxon>
        <taxon>Baffinellaceae</taxon>
        <taxon>Baffinella</taxon>
    </lineage>
</organism>
<evidence type="ECO:0000256" key="13">
    <source>
        <dbReference type="RuleBase" id="RU362085"/>
    </source>
</evidence>
<dbReference type="GO" id="GO:0016787">
    <property type="term" value="F:hydrolase activity"/>
    <property type="evidence" value="ECO:0007669"/>
    <property type="project" value="UniProtKB-KW"/>
</dbReference>
<dbReference type="InterPro" id="IPR007694">
    <property type="entry name" value="DNA_helicase_DnaB-like_C"/>
</dbReference>
<dbReference type="GO" id="GO:0003677">
    <property type="term" value="F:DNA binding"/>
    <property type="evidence" value="ECO:0007669"/>
    <property type="project" value="UniProtKB-UniRule"/>
</dbReference>
<dbReference type="PROSITE" id="PS51199">
    <property type="entry name" value="SF4_HELICASE"/>
    <property type="match status" value="2"/>
</dbReference>
<dbReference type="AlphaFoldDB" id="A0A7T8G5X4"/>
<evidence type="ECO:0000256" key="6">
    <source>
        <dbReference type="ARBA" id="ARBA00022801"/>
    </source>
</evidence>
<dbReference type="InterPro" id="IPR016136">
    <property type="entry name" value="DNA_helicase_N/primase_C"/>
</dbReference>
<dbReference type="GO" id="GO:0005829">
    <property type="term" value="C:cytosol"/>
    <property type="evidence" value="ECO:0007669"/>
    <property type="project" value="TreeGrafter"/>
</dbReference>
<dbReference type="Pfam" id="PF00772">
    <property type="entry name" value="DnaB"/>
    <property type="match status" value="1"/>
</dbReference>
<dbReference type="InterPro" id="IPR007692">
    <property type="entry name" value="DNA_helicase_DnaB"/>
</dbReference>
<dbReference type="NCBIfam" id="TIGR00665">
    <property type="entry name" value="DnaB"/>
    <property type="match status" value="1"/>
</dbReference>
<dbReference type="InterPro" id="IPR007693">
    <property type="entry name" value="DNA_helicase_DnaB-like_N"/>
</dbReference>
<keyword evidence="8 13" id="KW-0067">ATP-binding</keyword>
<keyword evidence="10" id="KW-0413">Isomerase</keyword>
<dbReference type="InterPro" id="IPR030934">
    <property type="entry name" value="Intein_C"/>
</dbReference>
<dbReference type="SUPFAM" id="SSF51294">
    <property type="entry name" value="Hedgehog/intein (Hint) domain"/>
    <property type="match status" value="1"/>
</dbReference>
<keyword evidence="9 13" id="KW-0238">DNA-binding</keyword>
<dbReference type="InterPro" id="IPR027417">
    <property type="entry name" value="P-loop_NTPase"/>
</dbReference>
<sequence>MSNSFNSGNTFSPPHNLLAEKNILAELLLNKVKSDLIFTRLTPEMFYLKEHQTIYNIGYSLHKECVEVNINTISDRLGNDKILNDTDNISFLLDIINLVVPFGDLESYIVLIIDKYLRRKLISTLSSISGLALNSSISLENLFDEAESRLLGITQKKPNLGLVPASEVLLESFIDLEQRAEKGGFLGTPSGFFDLDNITQGFQKSDLVIIAGRPSMGKTAFALNIARNVAELQAHPITIFSLEMSRQQIVYRFLSNESQVINSKLRSGNINTSEWKSVSQAINILSGLKIYLDDTPNISVREIKSKLERLKSKSKDIGLVVIDYLQLLSDVDNKDSRVNELSKITRNLKILAREVNVPVLVLSQLSRNVESRTNKRPILSDLRESGCISANSKIYLSKFNREVFLVNLSAIPNNNILSFSILELFSKNALKKRIFTTGKKTLYEVCLYQKIKLNLTSNHKILTNIGWTKLLNFFSCNLICALDRKNFVKFPIFYFQKFKRVNPDIFLIGFFYLCIIKQSHVYDIWVPTFGNFVVNDCVVHNSIEQDADVVLMLYREDYYNPMKTPTSIADVIIAKHRNGPIGTIHISFDSNVASFGNLII</sequence>
<dbReference type="PROSITE" id="PS50817">
    <property type="entry name" value="INTEIN_N_TER"/>
    <property type="match status" value="1"/>
</dbReference>
<dbReference type="GO" id="GO:0006269">
    <property type="term" value="P:DNA replication, synthesis of primer"/>
    <property type="evidence" value="ECO:0007669"/>
    <property type="project" value="UniProtKB-UniRule"/>
</dbReference>
<comment type="similarity">
    <text evidence="1 13">Belongs to the helicase family. DnaB subfamily.</text>
</comment>
<dbReference type="EC" id="5.6.2.3" evidence="13"/>
<keyword evidence="7 13" id="KW-0347">Helicase</keyword>
<dbReference type="CDD" id="cd00081">
    <property type="entry name" value="Hint"/>
    <property type="match status" value="1"/>
</dbReference>
<evidence type="ECO:0000256" key="9">
    <source>
        <dbReference type="ARBA" id="ARBA00023125"/>
    </source>
</evidence>
<dbReference type="SUPFAM" id="SSF52540">
    <property type="entry name" value="P-loop containing nucleoside triphosphate hydrolases"/>
    <property type="match status" value="1"/>
</dbReference>
<dbReference type="InterPro" id="IPR006141">
    <property type="entry name" value="Intein_N"/>
</dbReference>
<comment type="catalytic activity">
    <reaction evidence="12 13">
        <text>ATP + H2O = ADP + phosphate + H(+)</text>
        <dbReference type="Rhea" id="RHEA:13065"/>
        <dbReference type="ChEBI" id="CHEBI:15377"/>
        <dbReference type="ChEBI" id="CHEBI:15378"/>
        <dbReference type="ChEBI" id="CHEBI:30616"/>
        <dbReference type="ChEBI" id="CHEBI:43474"/>
        <dbReference type="ChEBI" id="CHEBI:456216"/>
        <dbReference type="EC" id="5.6.2.3"/>
    </reaction>
</comment>
<keyword evidence="3 13" id="KW-0235">DNA replication</keyword>
<keyword evidence="4" id="KW-0677">Repeat</keyword>
<evidence type="ECO:0000259" key="14">
    <source>
        <dbReference type="PROSITE" id="PS51199"/>
    </source>
</evidence>
<evidence type="ECO:0000256" key="7">
    <source>
        <dbReference type="ARBA" id="ARBA00022806"/>
    </source>
</evidence>
<keyword evidence="6 13" id="KW-0378">Hydrolase</keyword>
<dbReference type="GO" id="GO:0005524">
    <property type="term" value="F:ATP binding"/>
    <property type="evidence" value="ECO:0007669"/>
    <property type="project" value="UniProtKB-UniRule"/>
</dbReference>
<evidence type="ECO:0000256" key="5">
    <source>
        <dbReference type="ARBA" id="ARBA00022741"/>
    </source>
</evidence>
<keyword evidence="15" id="KW-0934">Plastid</keyword>
<gene>
    <name evidence="15" type="primary">dnaB</name>
</gene>
<evidence type="ECO:0000256" key="8">
    <source>
        <dbReference type="ARBA" id="ARBA00022840"/>
    </source>
</evidence>
<accession>A0A7T8G5X4</accession>
<keyword evidence="15" id="KW-0150">Chloroplast</keyword>
<dbReference type="SMART" id="SM00382">
    <property type="entry name" value="AAA"/>
    <property type="match status" value="1"/>
</dbReference>
<proteinExistence type="inferred from homology"/>
<dbReference type="GO" id="GO:0016539">
    <property type="term" value="P:intein-mediated protein splicing"/>
    <property type="evidence" value="ECO:0007669"/>
    <property type="project" value="InterPro"/>
</dbReference>
<dbReference type="CDD" id="cd00984">
    <property type="entry name" value="DnaB_C"/>
    <property type="match status" value="1"/>
</dbReference>
<evidence type="ECO:0000313" key="15">
    <source>
        <dbReference type="EMBL" id="QQP22444.1"/>
    </source>
</evidence>
<evidence type="ECO:0000256" key="2">
    <source>
        <dbReference type="ARBA" id="ARBA00022515"/>
    </source>
</evidence>
<evidence type="ECO:0000256" key="1">
    <source>
        <dbReference type="ARBA" id="ARBA00008428"/>
    </source>
</evidence>
<geneLocation type="chloroplast" evidence="15"/>
<feature type="domain" description="SF4 helicase" evidence="14">
    <location>
        <begin position="181"/>
        <end position="386"/>
    </location>
</feature>
<dbReference type="EMBL" id="MK798155">
    <property type="protein sequence ID" value="QQP22444.1"/>
    <property type="molecule type" value="Genomic_DNA"/>
</dbReference>
<comment type="function">
    <text evidence="13">The main replicative DNA helicase, it participates in initiation and elongation during chromosome replication. Travels ahead of the DNA replisome, separating dsDNA into templates for DNA synthesis. A processive ATP-dependent 5'-3' DNA helicase it has DNA-dependent ATPase activity.</text>
</comment>
<dbReference type="Gene3D" id="1.10.860.10">
    <property type="entry name" value="DNAb Helicase, Chain A"/>
    <property type="match status" value="1"/>
</dbReference>
<evidence type="ECO:0000256" key="12">
    <source>
        <dbReference type="ARBA" id="ARBA00048954"/>
    </source>
</evidence>
<dbReference type="SUPFAM" id="SSF48024">
    <property type="entry name" value="N-terminal domain of DnaB helicase"/>
    <property type="match status" value="1"/>
</dbReference>
<keyword evidence="5 13" id="KW-0547">Nucleotide-binding</keyword>
<dbReference type="Gene3D" id="3.40.50.300">
    <property type="entry name" value="P-loop containing nucleotide triphosphate hydrolases"/>
    <property type="match status" value="2"/>
</dbReference>
<protein>
    <recommendedName>
        <fullName evidence="13">Replicative DNA helicase</fullName>
        <ecNumber evidence="13">5.6.2.3</ecNumber>
    </recommendedName>
</protein>
<evidence type="ECO:0000256" key="11">
    <source>
        <dbReference type="ARBA" id="ARBA00044940"/>
    </source>
</evidence>
<dbReference type="PANTHER" id="PTHR30153:SF2">
    <property type="entry name" value="REPLICATIVE DNA HELICASE"/>
    <property type="match status" value="1"/>
</dbReference>
<dbReference type="InterPro" id="IPR036844">
    <property type="entry name" value="Hint_dom_sf"/>
</dbReference>
<dbReference type="GO" id="GO:0043139">
    <property type="term" value="F:5'-3' DNA helicase activity"/>
    <property type="evidence" value="ECO:0007669"/>
    <property type="project" value="UniProtKB-EC"/>
</dbReference>
<feature type="domain" description="SF4 helicase" evidence="14">
    <location>
        <begin position="542"/>
        <end position="600"/>
    </location>
</feature>
<dbReference type="PROSITE" id="PS50818">
    <property type="entry name" value="INTEIN_C_TER"/>
    <property type="match status" value="1"/>
</dbReference>
<comment type="function">
    <text evidence="11">The intein is an endonuclease.</text>
</comment>
<dbReference type="Gene3D" id="2.170.16.10">
    <property type="entry name" value="Hedgehog/Intein (Hint) domain"/>
    <property type="match status" value="1"/>
</dbReference>
<reference evidence="15" key="1">
    <citation type="journal article" date="2019" name="Mitochondrial DNA Part B Resour">
        <title>The complete plastid genome of a marine microalgae Cryptophyceae sp. CCMP2293 (Cryptophyta).</title>
        <authorList>
            <person name="Xu K."/>
            <person name="Hu S."/>
            <person name="Tang X."/>
        </authorList>
    </citation>
    <scope>NUCLEOTIDE SEQUENCE</scope>
</reference>
<dbReference type="InterPro" id="IPR036185">
    <property type="entry name" value="DNA_heli_DnaB-like_N_sf"/>
</dbReference>
<dbReference type="InterPro" id="IPR003593">
    <property type="entry name" value="AAA+_ATPase"/>
</dbReference>
<evidence type="ECO:0000256" key="10">
    <source>
        <dbReference type="ARBA" id="ARBA00023235"/>
    </source>
</evidence>
<dbReference type="PANTHER" id="PTHR30153">
    <property type="entry name" value="REPLICATIVE DNA HELICASE DNAB"/>
    <property type="match status" value="1"/>
</dbReference>
<keyword evidence="2 13" id="KW-0639">Primosome</keyword>